<proteinExistence type="predicted"/>
<dbReference type="InterPro" id="IPR052036">
    <property type="entry name" value="Hydrolase/PRTase-associated"/>
</dbReference>
<accession>A0A9X3IY58</accession>
<keyword evidence="2" id="KW-1185">Reference proteome</keyword>
<dbReference type="PANTHER" id="PTHR31299">
    <property type="entry name" value="ESTERASE, PUTATIVE (AFU_ORTHOLOGUE AFUA_1G05850)-RELATED"/>
    <property type="match status" value="1"/>
</dbReference>
<dbReference type="AlphaFoldDB" id="A0A9X3IY58"/>
<protein>
    <submittedName>
        <fullName evidence="1">Erythromycin esterase family protein</fullName>
    </submittedName>
</protein>
<dbReference type="CDD" id="cd14728">
    <property type="entry name" value="Ere-like"/>
    <property type="match status" value="1"/>
</dbReference>
<dbReference type="SUPFAM" id="SSF159501">
    <property type="entry name" value="EreA/ChaN-like"/>
    <property type="match status" value="1"/>
</dbReference>
<evidence type="ECO:0000313" key="2">
    <source>
        <dbReference type="Proteomes" id="UP001150924"/>
    </source>
</evidence>
<dbReference type="PANTHER" id="PTHR31299:SF0">
    <property type="entry name" value="ESTERASE, PUTATIVE (AFU_ORTHOLOGUE AFUA_1G05850)-RELATED"/>
    <property type="match status" value="1"/>
</dbReference>
<dbReference type="InterPro" id="IPR007815">
    <property type="entry name" value="Emycin_Estase"/>
</dbReference>
<evidence type="ECO:0000313" key="1">
    <source>
        <dbReference type="EMBL" id="MCY1008156.1"/>
    </source>
</evidence>
<comment type="caution">
    <text evidence="1">The sequence shown here is derived from an EMBL/GenBank/DDBJ whole genome shotgun (WGS) entry which is preliminary data.</text>
</comment>
<dbReference type="Gene3D" id="1.20.1440.30">
    <property type="entry name" value="Biosynthetic Protein domain"/>
    <property type="match status" value="1"/>
</dbReference>
<dbReference type="Pfam" id="PF05139">
    <property type="entry name" value="Erythro_esteras"/>
    <property type="match status" value="1"/>
</dbReference>
<gene>
    <name evidence="1" type="ORF">OV079_21875</name>
</gene>
<dbReference type="Gene3D" id="3.40.1660.10">
    <property type="entry name" value="EreA-like (biosynthetic domain)"/>
    <property type="match status" value="1"/>
</dbReference>
<dbReference type="Proteomes" id="UP001150924">
    <property type="component" value="Unassembled WGS sequence"/>
</dbReference>
<dbReference type="EMBL" id="JAPNKE010000002">
    <property type="protein sequence ID" value="MCY1008156.1"/>
    <property type="molecule type" value="Genomic_DNA"/>
</dbReference>
<name>A0A9X3IY58_9BACT</name>
<organism evidence="1 2">
    <name type="scientific">Nannocystis pusilla</name>
    <dbReference type="NCBI Taxonomy" id="889268"/>
    <lineage>
        <taxon>Bacteria</taxon>
        <taxon>Pseudomonadati</taxon>
        <taxon>Myxococcota</taxon>
        <taxon>Polyangia</taxon>
        <taxon>Nannocystales</taxon>
        <taxon>Nannocystaceae</taxon>
        <taxon>Nannocystis</taxon>
    </lineage>
</organism>
<dbReference type="Gene3D" id="3.30.1870.10">
    <property type="entry name" value="EreA-like, domain 2"/>
    <property type="match status" value="1"/>
</dbReference>
<dbReference type="GO" id="GO:0046677">
    <property type="term" value="P:response to antibiotic"/>
    <property type="evidence" value="ECO:0007669"/>
    <property type="project" value="InterPro"/>
</dbReference>
<sequence>MGATVVGCTPWRDEAHAWGPEQRAISRELEAQARAIVDGDGALDVGPVWAMTRGARVVGVGEPGQGLALFHRFMQAMVERAAADARPLVVALDVCFVDGLELDAWGRGDWDPSDPERFDPQGFEAAGAYRPLLAWIREHNQFAAPGRAIQIAGVDGCLGAGGLDPLAAYFVDLDPELAASVPNLLAPVRALKSASRRTPAHVAEARAGLAELRGRLLAQREAQVAAHGAATHAVALQLVWLAERRVDTYDDTGATPRAQRGRVMADTVAWLAEQRPDARIVVLADNEDTRRGSSSDMGRRLGERFGADYAVVHTTFDSTTYLAQRQRMWAPPGTLEAALRRPGRAYALDVRAAAAGPGSLARYLREEHWTRAYAEGLLDQARPGWSTVVPQHDYDVLVHVAFVPQAPYSRPAFGAEPSSRRAAL</sequence>
<reference evidence="1" key="1">
    <citation type="submission" date="2022-11" db="EMBL/GenBank/DDBJ databases">
        <title>Minimal conservation of predation-associated metabolite biosynthetic gene clusters underscores biosynthetic potential of Myxococcota including descriptions for ten novel species: Archangium lansinium sp. nov., Myxococcus landrumus sp. nov., Nannocystis bai.</title>
        <authorList>
            <person name="Ahearne A."/>
            <person name="Stevens C."/>
            <person name="Phillips K."/>
        </authorList>
    </citation>
    <scope>NUCLEOTIDE SEQUENCE</scope>
    <source>
        <strain evidence="1">Na p29</strain>
    </source>
</reference>
<dbReference type="RefSeq" id="WP_267770801.1">
    <property type="nucleotide sequence ID" value="NZ_JAPNKE010000002.1"/>
</dbReference>